<proteinExistence type="inferred from homology"/>
<dbReference type="GO" id="GO:0005737">
    <property type="term" value="C:cytoplasm"/>
    <property type="evidence" value="ECO:0007669"/>
    <property type="project" value="UniProtKB-SubCell"/>
</dbReference>
<comment type="similarity">
    <text evidence="5">Belongs to the class I-like SAM-binding methyltransferase superfamily. EFM5 family.</text>
</comment>
<comment type="subcellular location">
    <subcellularLocation>
        <location evidence="1 5">Cytoplasm</location>
    </subcellularLocation>
</comment>
<keyword evidence="4 5" id="KW-0808">Transferase</keyword>
<evidence type="ECO:0000256" key="3">
    <source>
        <dbReference type="ARBA" id="ARBA00022603"/>
    </source>
</evidence>
<accession>A0A5B7D6R9</accession>
<keyword evidence="2 5" id="KW-0963">Cytoplasm</keyword>
<feature type="compositionally biased region" description="Basic and acidic residues" evidence="6">
    <location>
        <begin position="275"/>
        <end position="291"/>
    </location>
</feature>
<dbReference type="PANTHER" id="PTHR13200:SF0">
    <property type="entry name" value="EEF1A LYSINE METHYLTRANSFERASE 1"/>
    <property type="match status" value="1"/>
</dbReference>
<feature type="compositionally biased region" description="Basic and acidic residues" evidence="6">
    <location>
        <begin position="257"/>
        <end position="267"/>
    </location>
</feature>
<dbReference type="EMBL" id="VSRR010000552">
    <property type="protein sequence ID" value="MPC16980.1"/>
    <property type="molecule type" value="Genomic_DNA"/>
</dbReference>
<organism evidence="7 8">
    <name type="scientific">Portunus trituberculatus</name>
    <name type="common">Swimming crab</name>
    <name type="synonym">Neptunus trituberculatus</name>
    <dbReference type="NCBI Taxonomy" id="210409"/>
    <lineage>
        <taxon>Eukaryota</taxon>
        <taxon>Metazoa</taxon>
        <taxon>Ecdysozoa</taxon>
        <taxon>Arthropoda</taxon>
        <taxon>Crustacea</taxon>
        <taxon>Multicrustacea</taxon>
        <taxon>Malacostraca</taxon>
        <taxon>Eumalacostraca</taxon>
        <taxon>Eucarida</taxon>
        <taxon>Decapoda</taxon>
        <taxon>Pleocyemata</taxon>
        <taxon>Brachyura</taxon>
        <taxon>Eubrachyura</taxon>
        <taxon>Portunoidea</taxon>
        <taxon>Portunidae</taxon>
        <taxon>Portuninae</taxon>
        <taxon>Portunus</taxon>
    </lineage>
</organism>
<comment type="function">
    <text evidence="5">S-adenosyl-L-methionine-dependent protein-lysine N-methyltransferase that methylates elongation factor 1-alpha.</text>
</comment>
<evidence type="ECO:0000313" key="7">
    <source>
        <dbReference type="EMBL" id="MPC16980.1"/>
    </source>
</evidence>
<gene>
    <name evidence="7" type="primary">n6amt2</name>
    <name evidence="7" type="ORF">E2C01_009824</name>
</gene>
<dbReference type="OrthoDB" id="206354at2759"/>
<sequence>MNSVEEDQRRRREEEEEEEDESISLSVSISEDSEEVPQLSAATLGALLEFYGEEEERQDRLRDVQEGEIPDTFTENWNLSQFWYSDTTSKRLASECLRVVGDKGTIACLSCPTLYRTLRAQEHQCQVSLLEYDTRFACFGSDFYFYDYRSPLALDNTLRGAFDLVVADPPHLSTDCLTKTSLTVRYLGKPEAKIILLTGELMEDLADRLLGARRRSWAPDIDHSNNLANPFVFYANYSSEGFISDGDSGDSGDSDGDDNREVKRKEKEEEEEERDRDNCNKDEERRDSVET</sequence>
<feature type="region of interest" description="Disordered" evidence="6">
    <location>
        <begin position="244"/>
        <end position="291"/>
    </location>
</feature>
<protein>
    <recommendedName>
        <fullName evidence="5">Protein-lysine N-methyltransferase E2C01_009824</fullName>
        <ecNumber evidence="5">2.1.1.-</ecNumber>
    </recommendedName>
</protein>
<feature type="compositionally biased region" description="Basic and acidic residues" evidence="6">
    <location>
        <begin position="1"/>
        <end position="13"/>
    </location>
</feature>
<dbReference type="EC" id="2.1.1.-" evidence="5"/>
<evidence type="ECO:0000256" key="6">
    <source>
        <dbReference type="SAM" id="MobiDB-lite"/>
    </source>
</evidence>
<evidence type="ECO:0000256" key="2">
    <source>
        <dbReference type="ARBA" id="ARBA00022490"/>
    </source>
</evidence>
<dbReference type="AlphaFoldDB" id="A0A5B7D6R9"/>
<name>A0A5B7D6R9_PORTR</name>
<dbReference type="PANTHER" id="PTHR13200">
    <property type="entry name" value="EEF1A LYSINE METHYLTRANSFERASE 1"/>
    <property type="match status" value="1"/>
</dbReference>
<dbReference type="InterPro" id="IPR041370">
    <property type="entry name" value="Mlase_EEF1AKMT1/ZCCHC4"/>
</dbReference>
<evidence type="ECO:0000256" key="5">
    <source>
        <dbReference type="HAMAP-Rule" id="MF_03187"/>
    </source>
</evidence>
<evidence type="ECO:0000256" key="4">
    <source>
        <dbReference type="ARBA" id="ARBA00022679"/>
    </source>
</evidence>
<dbReference type="Pfam" id="PF10237">
    <property type="entry name" value="N6-adenineMlase"/>
    <property type="match status" value="1"/>
</dbReference>
<dbReference type="HAMAP" id="MF_03187">
    <property type="entry name" value="Methyltr_EFM5"/>
    <property type="match status" value="1"/>
</dbReference>
<reference evidence="7 8" key="1">
    <citation type="submission" date="2019-05" db="EMBL/GenBank/DDBJ databases">
        <title>Another draft genome of Portunus trituberculatus and its Hox gene families provides insights of decapod evolution.</title>
        <authorList>
            <person name="Jeong J.-H."/>
            <person name="Song I."/>
            <person name="Kim S."/>
            <person name="Choi T."/>
            <person name="Kim D."/>
            <person name="Ryu S."/>
            <person name="Kim W."/>
        </authorList>
    </citation>
    <scope>NUCLEOTIDE SEQUENCE [LARGE SCALE GENOMIC DNA]</scope>
    <source>
        <tissue evidence="7">Muscle</tissue>
    </source>
</reference>
<dbReference type="Proteomes" id="UP000324222">
    <property type="component" value="Unassembled WGS sequence"/>
</dbReference>
<dbReference type="GO" id="GO:0016279">
    <property type="term" value="F:protein-lysine N-methyltransferase activity"/>
    <property type="evidence" value="ECO:0007669"/>
    <property type="project" value="UniProtKB-UniRule"/>
</dbReference>
<feature type="region of interest" description="Disordered" evidence="6">
    <location>
        <begin position="1"/>
        <end position="36"/>
    </location>
</feature>
<dbReference type="GO" id="GO:0032259">
    <property type="term" value="P:methylation"/>
    <property type="evidence" value="ECO:0007669"/>
    <property type="project" value="UniProtKB-KW"/>
</dbReference>
<keyword evidence="8" id="KW-1185">Reference proteome</keyword>
<keyword evidence="3 5" id="KW-0489">Methyltransferase</keyword>
<evidence type="ECO:0000313" key="8">
    <source>
        <dbReference type="Proteomes" id="UP000324222"/>
    </source>
</evidence>
<feature type="compositionally biased region" description="Acidic residues" evidence="6">
    <location>
        <begin position="247"/>
        <end position="256"/>
    </location>
</feature>
<comment type="caution">
    <text evidence="7">The sequence shown here is derived from an EMBL/GenBank/DDBJ whole genome shotgun (WGS) entry which is preliminary data.</text>
</comment>
<dbReference type="InterPro" id="IPR019369">
    <property type="entry name" value="Efm5/EEF1AKMT1"/>
</dbReference>
<evidence type="ECO:0000256" key="1">
    <source>
        <dbReference type="ARBA" id="ARBA00004496"/>
    </source>
</evidence>